<evidence type="ECO:0000259" key="1">
    <source>
        <dbReference type="Pfam" id="PF01814"/>
    </source>
</evidence>
<evidence type="ECO:0000313" key="3">
    <source>
        <dbReference type="Proteomes" id="UP000585681"/>
    </source>
</evidence>
<dbReference type="Pfam" id="PF01814">
    <property type="entry name" value="Hemerythrin"/>
    <property type="match status" value="1"/>
</dbReference>
<comment type="caution">
    <text evidence="2">The sequence shown here is derived from an EMBL/GenBank/DDBJ whole genome shotgun (WGS) entry which is preliminary data.</text>
</comment>
<organism evidence="2 3">
    <name type="scientific">Actibacterium naphthalenivorans</name>
    <dbReference type="NCBI Taxonomy" id="1614693"/>
    <lineage>
        <taxon>Bacteria</taxon>
        <taxon>Pseudomonadati</taxon>
        <taxon>Pseudomonadota</taxon>
        <taxon>Alphaproteobacteria</taxon>
        <taxon>Rhodobacterales</taxon>
        <taxon>Roseobacteraceae</taxon>
        <taxon>Actibacterium</taxon>
    </lineage>
</organism>
<sequence>MTENITPDLRQGLPEALRYLVAEYPRDIWSGHRNFEGLTRFWLERHVMFRQVLARLEQEAEAMLDGKMEARRYQQQTARLAGLFLNQLDSHHQVEDQHYFPQLAALEPPLARGFEILDADHHLIDGHLTRLADTANAMLRADPLSPLTDVVGALKHTYERIAPFLNRHLLDEEELVVPVILKHGPLLHG</sequence>
<gene>
    <name evidence="2" type="ORF">GGR17_002312</name>
</gene>
<dbReference type="Gene3D" id="1.20.120.520">
    <property type="entry name" value="nmb1532 protein domain like"/>
    <property type="match status" value="1"/>
</dbReference>
<feature type="domain" description="Hemerythrin-like" evidence="1">
    <location>
        <begin position="39"/>
        <end position="179"/>
    </location>
</feature>
<protein>
    <submittedName>
        <fullName evidence="2">Iron-sulfur cluster repair protein YtfE (RIC family)</fullName>
    </submittedName>
</protein>
<dbReference type="RefSeq" id="WP_054540459.1">
    <property type="nucleotide sequence ID" value="NZ_JACIEQ010000003.1"/>
</dbReference>
<dbReference type="CDD" id="cd12108">
    <property type="entry name" value="Hr-like"/>
    <property type="match status" value="1"/>
</dbReference>
<accession>A0A840CCC4</accession>
<keyword evidence="3" id="KW-1185">Reference proteome</keyword>
<reference evidence="2" key="1">
    <citation type="submission" date="2020-08" db="EMBL/GenBank/DDBJ databases">
        <title>Genomic Encyclopedia of Type Strains, Phase IV (KMG-IV): sequencing the most valuable type-strain genomes for metagenomic binning, comparative biology and taxonomic classification.</title>
        <authorList>
            <person name="Goeker M."/>
        </authorList>
    </citation>
    <scope>NUCLEOTIDE SEQUENCE [LARGE SCALE GENOMIC DNA]</scope>
    <source>
        <strain evidence="2">DSM 105040</strain>
    </source>
</reference>
<evidence type="ECO:0000313" key="2">
    <source>
        <dbReference type="EMBL" id="MBB4022493.1"/>
    </source>
</evidence>
<dbReference type="AlphaFoldDB" id="A0A840CCC4"/>
<dbReference type="InterPro" id="IPR012312">
    <property type="entry name" value="Hemerythrin-like"/>
</dbReference>
<name>A0A840CCC4_9RHOB</name>
<dbReference type="EMBL" id="JACIEQ010000003">
    <property type="protein sequence ID" value="MBB4022493.1"/>
    <property type="molecule type" value="Genomic_DNA"/>
</dbReference>
<dbReference type="Proteomes" id="UP000585681">
    <property type="component" value="Unassembled WGS sequence"/>
</dbReference>
<proteinExistence type="predicted"/>